<dbReference type="Gene3D" id="3.40.50.300">
    <property type="entry name" value="P-loop containing nucleotide triphosphate hydrolases"/>
    <property type="match status" value="1"/>
</dbReference>
<dbReference type="InterPro" id="IPR001650">
    <property type="entry name" value="Helicase_C-like"/>
</dbReference>
<dbReference type="CDD" id="cd18787">
    <property type="entry name" value="SF2_C_DEAD"/>
    <property type="match status" value="1"/>
</dbReference>
<feature type="region of interest" description="Disordered" evidence="1">
    <location>
        <begin position="181"/>
        <end position="200"/>
    </location>
</feature>
<proteinExistence type="predicted"/>
<reference evidence="3" key="1">
    <citation type="submission" date="2022-07" db="EMBL/GenBank/DDBJ databases">
        <title>Genome Sequence of Agrocybe chaxingu.</title>
        <authorList>
            <person name="Buettner E."/>
        </authorList>
    </citation>
    <scope>NUCLEOTIDE SEQUENCE</scope>
    <source>
        <strain evidence="3">MP-N11</strain>
    </source>
</reference>
<protein>
    <recommendedName>
        <fullName evidence="2">Helicase C-terminal domain-containing protein</fullName>
    </recommendedName>
</protein>
<evidence type="ECO:0000256" key="1">
    <source>
        <dbReference type="SAM" id="MobiDB-lite"/>
    </source>
</evidence>
<name>A0A9W8JPY8_9AGAR</name>
<dbReference type="SMART" id="SM00490">
    <property type="entry name" value="HELICc"/>
    <property type="match status" value="1"/>
</dbReference>
<comment type="caution">
    <text evidence="3">The sequence shown here is derived from an EMBL/GenBank/DDBJ whole genome shotgun (WGS) entry which is preliminary data.</text>
</comment>
<dbReference type="OrthoDB" id="196131at2759"/>
<dbReference type="PROSITE" id="PS51194">
    <property type="entry name" value="HELICASE_CTER"/>
    <property type="match status" value="1"/>
</dbReference>
<sequence length="235" mass="25649">MPPAVERLARKYLKKPAIITIGEAGRAVDTVEQRVEFVNGEEKKKQRLLEILNTNQFPSPIIVFVNQKKTADMVAKDLSRAGWSAATLHSGKNQEGREAALQSLRNGESDILVATDLAGRGIDVQDVSLVINFQMANTIEAYVHRIGRTGRAGKMGVAITFLTNDDDEVMYDLRQEISKSPVSKVPPDWPARGGTAQSVAGDEAEAGCGRFGLRGWGCRALGLDVWSLWAERSVS</sequence>
<organism evidence="3 4">
    <name type="scientific">Agrocybe chaxingu</name>
    <dbReference type="NCBI Taxonomy" id="84603"/>
    <lineage>
        <taxon>Eukaryota</taxon>
        <taxon>Fungi</taxon>
        <taxon>Dikarya</taxon>
        <taxon>Basidiomycota</taxon>
        <taxon>Agaricomycotina</taxon>
        <taxon>Agaricomycetes</taxon>
        <taxon>Agaricomycetidae</taxon>
        <taxon>Agaricales</taxon>
        <taxon>Agaricineae</taxon>
        <taxon>Strophariaceae</taxon>
        <taxon>Agrocybe</taxon>
    </lineage>
</organism>
<dbReference type="EMBL" id="JANKHO010002656">
    <property type="protein sequence ID" value="KAJ3490125.1"/>
    <property type="molecule type" value="Genomic_DNA"/>
</dbReference>
<evidence type="ECO:0000313" key="3">
    <source>
        <dbReference type="EMBL" id="KAJ3490125.1"/>
    </source>
</evidence>
<evidence type="ECO:0000259" key="2">
    <source>
        <dbReference type="PROSITE" id="PS51194"/>
    </source>
</evidence>
<feature type="domain" description="Helicase C-terminal" evidence="2">
    <location>
        <begin position="30"/>
        <end position="193"/>
    </location>
</feature>
<keyword evidence="4" id="KW-1185">Reference proteome</keyword>
<dbReference type="InterPro" id="IPR027417">
    <property type="entry name" value="P-loop_NTPase"/>
</dbReference>
<accession>A0A9W8JPY8</accession>
<evidence type="ECO:0000313" key="4">
    <source>
        <dbReference type="Proteomes" id="UP001148786"/>
    </source>
</evidence>
<dbReference type="PANTHER" id="PTHR47958">
    <property type="entry name" value="ATP-DEPENDENT RNA HELICASE DBP3"/>
    <property type="match status" value="1"/>
</dbReference>
<dbReference type="Proteomes" id="UP001148786">
    <property type="component" value="Unassembled WGS sequence"/>
</dbReference>
<dbReference type="AlphaFoldDB" id="A0A9W8JPY8"/>
<dbReference type="SUPFAM" id="SSF52540">
    <property type="entry name" value="P-loop containing nucleoside triphosphate hydrolases"/>
    <property type="match status" value="1"/>
</dbReference>
<gene>
    <name evidence="3" type="ORF">NLJ89_g11465</name>
</gene>
<dbReference type="Pfam" id="PF00271">
    <property type="entry name" value="Helicase_C"/>
    <property type="match status" value="1"/>
</dbReference>